<evidence type="ECO:0000313" key="2">
    <source>
        <dbReference type="Proteomes" id="UP000296201"/>
    </source>
</evidence>
<dbReference type="AlphaFoldDB" id="A0A4P7P152"/>
<name>A0A4P7P152_9GAMM</name>
<dbReference type="EMBL" id="CP032096">
    <property type="protein sequence ID" value="QBZ83880.1"/>
    <property type="molecule type" value="Genomic_DNA"/>
</dbReference>
<proteinExistence type="predicted"/>
<sequence length="196" mass="22240">MVLQFIQQIEQPNGYWLVEFEQKNTQPVPVNLQLTINEIALQLFAQQDNRLQFLTTQAVSLPPGSEFNASKNSQAWLFLPELVNNLLPNHPILIVASGIEMATAFYLSKTLSQNFDVRTILHTADTFPFQIKPARFMFADFPAYAIGASTLLEDWKVPNRLCCNTFLPGSYEGSLSELLTEWTPPSDWQTLDCNQL</sequence>
<accession>A0A4P7P152</accession>
<keyword evidence="2" id="KW-1185">Reference proteome</keyword>
<gene>
    <name evidence="1" type="ORF">GHNINEIG_01948</name>
</gene>
<evidence type="ECO:0000313" key="1">
    <source>
        <dbReference type="EMBL" id="QBZ83880.1"/>
    </source>
</evidence>
<protein>
    <submittedName>
        <fullName evidence="1">Uncharacterized protein</fullName>
    </submittedName>
</protein>
<organism evidence="1 2">
    <name type="scientific">Hydrogenovibrio crunogenus</name>
    <dbReference type="NCBI Taxonomy" id="39765"/>
    <lineage>
        <taxon>Bacteria</taxon>
        <taxon>Pseudomonadati</taxon>
        <taxon>Pseudomonadota</taxon>
        <taxon>Gammaproteobacteria</taxon>
        <taxon>Thiotrichales</taxon>
        <taxon>Piscirickettsiaceae</taxon>
        <taxon>Hydrogenovibrio</taxon>
    </lineage>
</organism>
<dbReference type="Proteomes" id="UP000296201">
    <property type="component" value="Chromosome"/>
</dbReference>
<reference evidence="1 2" key="1">
    <citation type="submission" date="2018-08" db="EMBL/GenBank/DDBJ databases">
        <title>Horizontal acquisition of hydrogen conversion ability and other habitat adaptations in Hydrogenovibrio crunogenus strains.</title>
        <authorList>
            <person name="Gonnella G."/>
            <person name="Adam N."/>
            <person name="Perner M."/>
        </authorList>
    </citation>
    <scope>NUCLEOTIDE SEQUENCE [LARGE SCALE GENOMIC DNA]</scope>
    <source>
        <strain evidence="1 2">SP-41</strain>
    </source>
</reference>